<evidence type="ECO:0000313" key="2">
    <source>
        <dbReference type="EMBL" id="MEE4544790.1"/>
    </source>
</evidence>
<dbReference type="EMBL" id="JAZEWV010000021">
    <property type="protein sequence ID" value="MEE4544790.1"/>
    <property type="molecule type" value="Genomic_DNA"/>
</dbReference>
<reference evidence="2 3" key="1">
    <citation type="submission" date="2023-12" db="EMBL/GenBank/DDBJ databases">
        <title>Streptomyces sp. V4-01.</title>
        <authorList>
            <person name="Somphong A."/>
            <person name="Phongsopitanun W."/>
        </authorList>
    </citation>
    <scope>NUCLEOTIDE SEQUENCE [LARGE SCALE GENOMIC DNA]</scope>
    <source>
        <strain evidence="2 3">V4-01</strain>
    </source>
</reference>
<evidence type="ECO:0000256" key="1">
    <source>
        <dbReference type="SAM" id="Phobius"/>
    </source>
</evidence>
<keyword evidence="1" id="KW-1133">Transmembrane helix</keyword>
<name>A0ABU7PG48_9ACTN</name>
<keyword evidence="1" id="KW-0472">Membrane</keyword>
<keyword evidence="1" id="KW-0812">Transmembrane</keyword>
<dbReference type="RefSeq" id="WP_330797899.1">
    <property type="nucleotide sequence ID" value="NZ_JAZEWV010000021.1"/>
</dbReference>
<organism evidence="2 3">
    <name type="scientific">Actinacidiphila polyblastidii</name>
    <dbReference type="NCBI Taxonomy" id="3110430"/>
    <lineage>
        <taxon>Bacteria</taxon>
        <taxon>Bacillati</taxon>
        <taxon>Actinomycetota</taxon>
        <taxon>Actinomycetes</taxon>
        <taxon>Kitasatosporales</taxon>
        <taxon>Streptomycetaceae</taxon>
        <taxon>Actinacidiphila</taxon>
    </lineage>
</organism>
<feature type="transmembrane region" description="Helical" evidence="1">
    <location>
        <begin position="26"/>
        <end position="48"/>
    </location>
</feature>
<proteinExistence type="predicted"/>
<comment type="caution">
    <text evidence="2">The sequence shown here is derived from an EMBL/GenBank/DDBJ whole genome shotgun (WGS) entry which is preliminary data.</text>
</comment>
<accession>A0ABU7PG48</accession>
<dbReference type="Proteomes" id="UP001344658">
    <property type="component" value="Unassembled WGS sequence"/>
</dbReference>
<gene>
    <name evidence="2" type="ORF">V2S66_22830</name>
</gene>
<keyword evidence="3" id="KW-1185">Reference proteome</keyword>
<evidence type="ECO:0000313" key="3">
    <source>
        <dbReference type="Proteomes" id="UP001344658"/>
    </source>
</evidence>
<sequence>MHPLLPMTYLVDGPRVAISGDSSGRLLTHVGVPAGVAPLFLGCTALAVRRMRV</sequence>
<protein>
    <submittedName>
        <fullName evidence="2">Uncharacterized protein</fullName>
    </submittedName>
</protein>